<dbReference type="CDD" id="cd04334">
    <property type="entry name" value="ProRS-INS"/>
    <property type="match status" value="1"/>
</dbReference>
<dbReference type="Gene3D" id="3.30.930.10">
    <property type="entry name" value="Bira Bifunctional Protein, Domain 2"/>
    <property type="match status" value="2"/>
</dbReference>
<dbReference type="InterPro" id="IPR007214">
    <property type="entry name" value="YbaK/aa-tRNA-synth-assoc-dom"/>
</dbReference>
<evidence type="ECO:0000259" key="11">
    <source>
        <dbReference type="PROSITE" id="PS50862"/>
    </source>
</evidence>
<dbReference type="Pfam" id="PF03129">
    <property type="entry name" value="HGTP_anticodon"/>
    <property type="match status" value="1"/>
</dbReference>
<dbReference type="InterPro" id="IPR006195">
    <property type="entry name" value="aa-tRNA-synth_II"/>
</dbReference>
<dbReference type="InterPro" id="IPR050062">
    <property type="entry name" value="Pro-tRNA_synthetase"/>
</dbReference>
<evidence type="ECO:0000313" key="12">
    <source>
        <dbReference type="EMBL" id="MDT2810790.1"/>
    </source>
</evidence>
<keyword evidence="5 10" id="KW-0547">Nucleotide-binding</keyword>
<organism evidence="12 13">
    <name type="scientific">Enterococcus asini</name>
    <dbReference type="NCBI Taxonomy" id="57732"/>
    <lineage>
        <taxon>Bacteria</taxon>
        <taxon>Bacillati</taxon>
        <taxon>Bacillota</taxon>
        <taxon>Bacilli</taxon>
        <taxon>Lactobacillales</taxon>
        <taxon>Enterococcaceae</taxon>
        <taxon>Enterococcus</taxon>
    </lineage>
</organism>
<dbReference type="NCBIfam" id="TIGR00409">
    <property type="entry name" value="proS_fam_II"/>
    <property type="match status" value="1"/>
</dbReference>
<evidence type="ECO:0000256" key="3">
    <source>
        <dbReference type="ARBA" id="ARBA00022490"/>
    </source>
</evidence>
<evidence type="ECO:0000313" key="13">
    <source>
        <dbReference type="Proteomes" id="UP001256711"/>
    </source>
</evidence>
<evidence type="ECO:0000256" key="5">
    <source>
        <dbReference type="ARBA" id="ARBA00022741"/>
    </source>
</evidence>
<dbReference type="PRINTS" id="PR01046">
    <property type="entry name" value="TRNASYNTHPRO"/>
</dbReference>
<keyword evidence="8 10" id="KW-0030">Aminoacyl-tRNA synthetase</keyword>
<comment type="caution">
    <text evidence="12">The sequence shown here is derived from an EMBL/GenBank/DDBJ whole genome shotgun (WGS) entry which is preliminary data.</text>
</comment>
<dbReference type="InterPro" id="IPR045864">
    <property type="entry name" value="aa-tRNA-synth_II/BPL/LPL"/>
</dbReference>
<dbReference type="PANTHER" id="PTHR42753:SF2">
    <property type="entry name" value="PROLINE--TRNA LIGASE"/>
    <property type="match status" value="1"/>
</dbReference>
<dbReference type="GO" id="GO:0004827">
    <property type="term" value="F:proline-tRNA ligase activity"/>
    <property type="evidence" value="ECO:0007669"/>
    <property type="project" value="UniProtKB-UniRule"/>
</dbReference>
<dbReference type="SUPFAM" id="SSF55681">
    <property type="entry name" value="Class II aaRS and biotin synthetases"/>
    <property type="match status" value="1"/>
</dbReference>
<evidence type="ECO:0000256" key="9">
    <source>
        <dbReference type="ARBA" id="ARBA00047671"/>
    </source>
</evidence>
<dbReference type="GO" id="GO:0002161">
    <property type="term" value="F:aminoacyl-tRNA deacylase activity"/>
    <property type="evidence" value="ECO:0007669"/>
    <property type="project" value="InterPro"/>
</dbReference>
<dbReference type="GO" id="GO:0016740">
    <property type="term" value="F:transferase activity"/>
    <property type="evidence" value="ECO:0007669"/>
    <property type="project" value="UniProtKB-ARBA"/>
</dbReference>
<evidence type="ECO:0000256" key="6">
    <source>
        <dbReference type="ARBA" id="ARBA00022840"/>
    </source>
</evidence>
<dbReference type="PANTHER" id="PTHR42753">
    <property type="entry name" value="MITOCHONDRIAL RIBOSOME PROTEIN L39/PROLYL-TRNA LIGASE FAMILY MEMBER"/>
    <property type="match status" value="1"/>
</dbReference>
<dbReference type="Gene3D" id="3.90.960.10">
    <property type="entry name" value="YbaK/aminoacyl-tRNA synthetase-associated domain"/>
    <property type="match status" value="1"/>
</dbReference>
<dbReference type="AlphaFoldDB" id="A0AAW8U4E7"/>
<dbReference type="PROSITE" id="PS50862">
    <property type="entry name" value="AA_TRNA_LIGASE_II"/>
    <property type="match status" value="1"/>
</dbReference>
<comment type="domain">
    <text evidence="10">Consists of three domains: the N-terminal catalytic domain, the editing domain and the C-terminal anticodon-binding domain.</text>
</comment>
<dbReference type="InterPro" id="IPR044140">
    <property type="entry name" value="ProRS_anticodon_short"/>
</dbReference>
<comment type="subcellular location">
    <subcellularLocation>
        <location evidence="1 10">Cytoplasm</location>
    </subcellularLocation>
</comment>
<evidence type="ECO:0000256" key="7">
    <source>
        <dbReference type="ARBA" id="ARBA00022917"/>
    </source>
</evidence>
<dbReference type="HAMAP" id="MF_01569">
    <property type="entry name" value="Pro_tRNA_synth_type1"/>
    <property type="match status" value="1"/>
</dbReference>
<dbReference type="NCBIfam" id="NF006625">
    <property type="entry name" value="PRK09194.1"/>
    <property type="match status" value="1"/>
</dbReference>
<dbReference type="Gene3D" id="3.40.50.800">
    <property type="entry name" value="Anticodon-binding domain"/>
    <property type="match status" value="1"/>
</dbReference>
<keyword evidence="4 10" id="KW-0436">Ligase</keyword>
<dbReference type="Proteomes" id="UP001256711">
    <property type="component" value="Unassembled WGS sequence"/>
</dbReference>
<evidence type="ECO:0000256" key="10">
    <source>
        <dbReference type="HAMAP-Rule" id="MF_01569"/>
    </source>
</evidence>
<dbReference type="InterPro" id="IPR002316">
    <property type="entry name" value="Pro-tRNA-ligase_IIa"/>
</dbReference>
<keyword evidence="7 10" id="KW-0648">Protein biosynthesis</keyword>
<dbReference type="GO" id="GO:0140096">
    <property type="term" value="F:catalytic activity, acting on a protein"/>
    <property type="evidence" value="ECO:0007669"/>
    <property type="project" value="UniProtKB-ARBA"/>
</dbReference>
<comment type="subunit">
    <text evidence="2 10">Homodimer.</text>
</comment>
<dbReference type="EMBL" id="JARQBJ010000004">
    <property type="protein sequence ID" value="MDT2810790.1"/>
    <property type="molecule type" value="Genomic_DNA"/>
</dbReference>
<dbReference type="GO" id="GO:0005524">
    <property type="term" value="F:ATP binding"/>
    <property type="evidence" value="ECO:0007669"/>
    <property type="project" value="UniProtKB-UniRule"/>
</dbReference>
<dbReference type="Pfam" id="PF04073">
    <property type="entry name" value="tRNA_edit"/>
    <property type="match status" value="1"/>
</dbReference>
<dbReference type="CDD" id="cd00861">
    <property type="entry name" value="ProRS_anticodon_short"/>
    <property type="match status" value="1"/>
</dbReference>
<name>A0AAW8U4E7_9ENTE</name>
<evidence type="ECO:0000256" key="4">
    <source>
        <dbReference type="ARBA" id="ARBA00022598"/>
    </source>
</evidence>
<accession>A0AAW8U4E7</accession>
<dbReference type="GO" id="GO:0006433">
    <property type="term" value="P:prolyl-tRNA aminoacylation"/>
    <property type="evidence" value="ECO:0007669"/>
    <property type="project" value="UniProtKB-UniRule"/>
</dbReference>
<protein>
    <recommendedName>
        <fullName evidence="10">Proline--tRNA ligase</fullName>
        <ecNumber evidence="10">6.1.1.15</ecNumber>
    </recommendedName>
    <alternativeName>
        <fullName evidence="10">Prolyl-tRNA synthetase</fullName>
        <shortName evidence="10">ProRS</shortName>
    </alternativeName>
</protein>
<evidence type="ECO:0000256" key="8">
    <source>
        <dbReference type="ARBA" id="ARBA00023146"/>
    </source>
</evidence>
<dbReference type="InterPro" id="IPR004500">
    <property type="entry name" value="Pro-tRNA-synth_IIa_bac-type"/>
</dbReference>
<dbReference type="SUPFAM" id="SSF55826">
    <property type="entry name" value="YbaK/ProRS associated domain"/>
    <property type="match status" value="1"/>
</dbReference>
<dbReference type="InterPro" id="IPR023717">
    <property type="entry name" value="Pro-tRNA-Synthase_IIa_type1"/>
</dbReference>
<dbReference type="InterPro" id="IPR002314">
    <property type="entry name" value="aa-tRNA-synt_IIb"/>
</dbReference>
<comment type="catalytic activity">
    <reaction evidence="9 10">
        <text>tRNA(Pro) + L-proline + ATP = L-prolyl-tRNA(Pro) + AMP + diphosphate</text>
        <dbReference type="Rhea" id="RHEA:14305"/>
        <dbReference type="Rhea" id="RHEA-COMP:9700"/>
        <dbReference type="Rhea" id="RHEA-COMP:9702"/>
        <dbReference type="ChEBI" id="CHEBI:30616"/>
        <dbReference type="ChEBI" id="CHEBI:33019"/>
        <dbReference type="ChEBI" id="CHEBI:60039"/>
        <dbReference type="ChEBI" id="CHEBI:78442"/>
        <dbReference type="ChEBI" id="CHEBI:78532"/>
        <dbReference type="ChEBI" id="CHEBI:456215"/>
        <dbReference type="EC" id="6.1.1.15"/>
    </reaction>
</comment>
<dbReference type="InterPro" id="IPR004154">
    <property type="entry name" value="Anticodon-bd"/>
</dbReference>
<keyword evidence="3 10" id="KW-0963">Cytoplasm</keyword>
<dbReference type="GO" id="GO:0005829">
    <property type="term" value="C:cytosol"/>
    <property type="evidence" value="ECO:0007669"/>
    <property type="project" value="TreeGrafter"/>
</dbReference>
<evidence type="ECO:0000256" key="1">
    <source>
        <dbReference type="ARBA" id="ARBA00004496"/>
    </source>
</evidence>
<dbReference type="Pfam" id="PF00587">
    <property type="entry name" value="tRNA-synt_2b"/>
    <property type="match status" value="1"/>
</dbReference>
<dbReference type="RefSeq" id="WP_311835583.1">
    <property type="nucleotide sequence ID" value="NZ_JARQBJ010000004.1"/>
</dbReference>
<comment type="function">
    <text evidence="10">Catalyzes the attachment of proline to tRNA(Pro) in a two-step reaction: proline is first activated by ATP to form Pro-AMP and then transferred to the acceptor end of tRNA(Pro). As ProRS can inadvertently accommodate and process non-cognate amino acids such as alanine and cysteine, to avoid such errors it has two additional distinct editing activities against alanine. One activity is designated as 'pretransfer' editing and involves the tRNA(Pro)-independent hydrolysis of activated Ala-AMP. The other activity is designated 'posttransfer' editing and involves deacylation of mischarged Ala-tRNA(Pro). The misacylated Cys-tRNA(Pro) is not edited by ProRS.</text>
</comment>
<sequence>MRQSTILIPTLRELPQDVEVISHQMLLRGGFIRQISSGVYAYLPLAFRVMEKIKRIIRRELQALGAQEMAMPHLLPGDLWEQTGRLISWGEQLYHVQDRNERLQLLGATNEEVFTQLIADEINSYKRLPINLFQIRSKFRDEKRSRHGLLQAREFLMQDAYSFHLTQDSLNETYREYEAAYERILNACGLNFRSIIGDNELMGGKESKEFVAFSEIGEDVVCYSTESDYAANLEIATSLYTKKMAQASFLELTKVVTPEITRIPEVAAFFEVAETKIIKSRLYMADEVPVLILLRGDHEVNELKVKRFLNATQLRSGTPEEALALFGAEFGFLGPVGVPEEVKLYADLALQDLDNAIAGANETGYHLVNVNSGRDFTPEAYGDLRYVLEGDPSPDGHGVLAFVKGIELGHIFKLGTQYSEIFDATVLDETGQYVPVSMGSYGLGVSRMLATIVEQHADAEGISWPRSIAPFDLHIVQMNMEDDFQTKLTDELEESLTSHGYEVLVDDRRERAGVKFADADLIGCPLRITVGKKAMENIVEVKLKRTGAMLEIRKEELLDTIPILLTSAEEA</sequence>
<keyword evidence="6 10" id="KW-0067">ATP-binding</keyword>
<comment type="similarity">
    <text evidence="10">Belongs to the class-II aminoacyl-tRNA synthetase family. ProS type 1 subfamily.</text>
</comment>
<gene>
    <name evidence="10" type="primary">proS</name>
    <name evidence="12" type="ORF">P7H43_09845</name>
</gene>
<dbReference type="SUPFAM" id="SSF52954">
    <property type="entry name" value="Class II aaRS ABD-related"/>
    <property type="match status" value="1"/>
</dbReference>
<evidence type="ECO:0000256" key="2">
    <source>
        <dbReference type="ARBA" id="ARBA00011738"/>
    </source>
</evidence>
<feature type="domain" description="Aminoacyl-transfer RNA synthetases class-II family profile" evidence="11">
    <location>
        <begin position="33"/>
        <end position="470"/>
    </location>
</feature>
<reference evidence="12" key="1">
    <citation type="submission" date="2023-03" db="EMBL/GenBank/DDBJ databases">
        <authorList>
            <person name="Shen W."/>
            <person name="Cai J."/>
        </authorList>
    </citation>
    <scope>NUCLEOTIDE SEQUENCE</scope>
    <source>
        <strain evidence="12">B226-2</strain>
    </source>
</reference>
<dbReference type="EC" id="6.1.1.15" evidence="10"/>
<dbReference type="InterPro" id="IPR036754">
    <property type="entry name" value="YbaK/aa-tRNA-synt-asso_dom_sf"/>
</dbReference>
<dbReference type="FunFam" id="3.40.50.800:FF:000011">
    <property type="entry name" value="Proline--tRNA ligase"/>
    <property type="match status" value="1"/>
</dbReference>
<proteinExistence type="inferred from homology"/>
<dbReference type="InterPro" id="IPR036621">
    <property type="entry name" value="Anticodon-bd_dom_sf"/>
</dbReference>